<keyword evidence="2" id="KW-1185">Reference proteome</keyword>
<gene>
    <name evidence="1" type="ORF">BDM02DRAFT_3128351</name>
</gene>
<organism evidence="1 2">
    <name type="scientific">Thelephora ganbajun</name>
    <name type="common">Ganba fungus</name>
    <dbReference type="NCBI Taxonomy" id="370292"/>
    <lineage>
        <taxon>Eukaryota</taxon>
        <taxon>Fungi</taxon>
        <taxon>Dikarya</taxon>
        <taxon>Basidiomycota</taxon>
        <taxon>Agaricomycotina</taxon>
        <taxon>Agaricomycetes</taxon>
        <taxon>Thelephorales</taxon>
        <taxon>Thelephoraceae</taxon>
        <taxon>Thelephora</taxon>
    </lineage>
</organism>
<evidence type="ECO:0000313" key="1">
    <source>
        <dbReference type="EMBL" id="KAF9649519.1"/>
    </source>
</evidence>
<reference evidence="1" key="2">
    <citation type="journal article" date="2020" name="Nat. Commun.">
        <title>Large-scale genome sequencing of mycorrhizal fungi provides insights into the early evolution of symbiotic traits.</title>
        <authorList>
            <person name="Miyauchi S."/>
            <person name="Kiss E."/>
            <person name="Kuo A."/>
            <person name="Drula E."/>
            <person name="Kohler A."/>
            <person name="Sanchez-Garcia M."/>
            <person name="Morin E."/>
            <person name="Andreopoulos B."/>
            <person name="Barry K.W."/>
            <person name="Bonito G."/>
            <person name="Buee M."/>
            <person name="Carver A."/>
            <person name="Chen C."/>
            <person name="Cichocki N."/>
            <person name="Clum A."/>
            <person name="Culley D."/>
            <person name="Crous P.W."/>
            <person name="Fauchery L."/>
            <person name="Girlanda M."/>
            <person name="Hayes R.D."/>
            <person name="Keri Z."/>
            <person name="LaButti K."/>
            <person name="Lipzen A."/>
            <person name="Lombard V."/>
            <person name="Magnuson J."/>
            <person name="Maillard F."/>
            <person name="Murat C."/>
            <person name="Nolan M."/>
            <person name="Ohm R.A."/>
            <person name="Pangilinan J."/>
            <person name="Pereira M.F."/>
            <person name="Perotto S."/>
            <person name="Peter M."/>
            <person name="Pfister S."/>
            <person name="Riley R."/>
            <person name="Sitrit Y."/>
            <person name="Stielow J.B."/>
            <person name="Szollosi G."/>
            <person name="Zifcakova L."/>
            <person name="Stursova M."/>
            <person name="Spatafora J.W."/>
            <person name="Tedersoo L."/>
            <person name="Vaario L.M."/>
            <person name="Yamada A."/>
            <person name="Yan M."/>
            <person name="Wang P."/>
            <person name="Xu J."/>
            <person name="Bruns T."/>
            <person name="Baldrian P."/>
            <person name="Vilgalys R."/>
            <person name="Dunand C."/>
            <person name="Henrissat B."/>
            <person name="Grigoriev I.V."/>
            <person name="Hibbett D."/>
            <person name="Nagy L.G."/>
            <person name="Martin F.M."/>
        </authorList>
    </citation>
    <scope>NUCLEOTIDE SEQUENCE</scope>
    <source>
        <strain evidence="1">P2</strain>
    </source>
</reference>
<evidence type="ECO:0000313" key="2">
    <source>
        <dbReference type="Proteomes" id="UP000886501"/>
    </source>
</evidence>
<accession>A0ACB6ZIV9</accession>
<proteinExistence type="predicted"/>
<comment type="caution">
    <text evidence="1">The sequence shown here is derived from an EMBL/GenBank/DDBJ whole genome shotgun (WGS) entry which is preliminary data.</text>
</comment>
<sequence length="920" mass="104526">MGETTIDPKALEDAMLKALPTLFPHLLGTASNARVDFYDKFQREADEYDRDFMKKYEEDLNTTLIFAGLFSAVTSAFIVAVQTQLQPDYTQMSYDLLTIIASVSLGKTPTGPDAAFPQWGGPDPTTVHVQAILYSSLAASLLAALIAMLGKQWLNRYSQVEMRGSVIDRSRHRQGKMNGMVTWRFNLVMESLPLMLQAALLLLGYALSNWLYFINKAVASVLIGFTAFGILFYILIVSAATLSYNCPFQTPLSLVLRFLIHFDDEHRKYLKRTRKWFVRAFSQKKKKRPRPKSGPSGLGKFGTFDGSNFVDHIELPMAGPSDQPAPLFNKETDWHGYVLDSNCIAWMFHMSIDADVILAMMRFIPEVVWHAGIKTTPLEGLYDTVLECFDRSTGHPVVIPKLKNKAYLGAKALLHLTIQRKCISDESDMAVFKSISNRHPIMGSKQHEGDSDLESTLGIIDRVFGDFEPMDWENFSFTIPHHSWMGHILLYRAWDVLGKNEPLPDDIREFVLHSLKLEPPPPAPIVVDCLFIIGLVLGIKLHIDDLLVGDKSRECNPQIGRIYEKLTETFQNPNSTPDEIDRVLEAMKLIAPLSESEIAEKSYNLFHVVMQTPVSAAYSQEKKWEASRLTMHGAYKWDKYLPWVGEPRDILTFLDRHFDLATREDQNQDEPIQNALRALAYAANSDTIEALKHFDPTEPSFVRGICYVYQDDKPFQLRKAALFFLPLIGDRWFNTPDPIMEPDQMNRLCVDWASAVDGIEHTYDVQKATLAVLFGMINSPHWRPYIVTDKWKLLEYFTSVPDDSQPLKRCIDNPELMDAIANVPNPAAIVLWLAILWLKYKELIPEVQEQLETVTKEVAQSKRRPELDMYLSVMDSELKKAEDALTQHNTWSTDPAAVALRTKIDNLQQARAALVTLKRG</sequence>
<reference evidence="1" key="1">
    <citation type="submission" date="2019-10" db="EMBL/GenBank/DDBJ databases">
        <authorList>
            <consortium name="DOE Joint Genome Institute"/>
            <person name="Kuo A."/>
            <person name="Miyauchi S."/>
            <person name="Kiss E."/>
            <person name="Drula E."/>
            <person name="Kohler A."/>
            <person name="Sanchez-Garcia M."/>
            <person name="Andreopoulos B."/>
            <person name="Barry K.W."/>
            <person name="Bonito G."/>
            <person name="Buee M."/>
            <person name="Carver A."/>
            <person name="Chen C."/>
            <person name="Cichocki N."/>
            <person name="Clum A."/>
            <person name="Culley D."/>
            <person name="Crous P.W."/>
            <person name="Fauchery L."/>
            <person name="Girlanda M."/>
            <person name="Hayes R."/>
            <person name="Keri Z."/>
            <person name="Labutti K."/>
            <person name="Lipzen A."/>
            <person name="Lombard V."/>
            <person name="Magnuson J."/>
            <person name="Maillard F."/>
            <person name="Morin E."/>
            <person name="Murat C."/>
            <person name="Nolan M."/>
            <person name="Ohm R."/>
            <person name="Pangilinan J."/>
            <person name="Pereira M."/>
            <person name="Perotto S."/>
            <person name="Peter M."/>
            <person name="Riley R."/>
            <person name="Sitrit Y."/>
            <person name="Stielow B."/>
            <person name="Szollosi G."/>
            <person name="Zifcakova L."/>
            <person name="Stursova M."/>
            <person name="Spatafora J.W."/>
            <person name="Tedersoo L."/>
            <person name="Vaario L.-M."/>
            <person name="Yamada A."/>
            <person name="Yan M."/>
            <person name="Wang P."/>
            <person name="Xu J."/>
            <person name="Bruns T."/>
            <person name="Baldrian P."/>
            <person name="Vilgalys R."/>
            <person name="Henrissat B."/>
            <person name="Grigoriev I.V."/>
            <person name="Hibbett D."/>
            <person name="Nagy L.G."/>
            <person name="Martin F.M."/>
        </authorList>
    </citation>
    <scope>NUCLEOTIDE SEQUENCE</scope>
    <source>
        <strain evidence="1">P2</strain>
    </source>
</reference>
<name>A0ACB6ZIV9_THEGA</name>
<protein>
    <submittedName>
        <fullName evidence="1">Uncharacterized protein</fullName>
    </submittedName>
</protein>
<dbReference type="Proteomes" id="UP000886501">
    <property type="component" value="Unassembled WGS sequence"/>
</dbReference>
<dbReference type="EMBL" id="MU117997">
    <property type="protein sequence ID" value="KAF9649519.1"/>
    <property type="molecule type" value="Genomic_DNA"/>
</dbReference>